<gene>
    <name evidence="4" type="ORF">PPENT_87.1.T1070184</name>
</gene>
<dbReference type="SMART" id="SM00028">
    <property type="entry name" value="TPR"/>
    <property type="match status" value="2"/>
</dbReference>
<dbReference type="EMBL" id="CAJJDO010000107">
    <property type="protein sequence ID" value="CAD8194830.1"/>
    <property type="molecule type" value="Genomic_DNA"/>
</dbReference>
<keyword evidence="1" id="KW-0677">Repeat</keyword>
<sequence length="307" mass="36603">MKCLLLNHNSQVERYFINLKCIEKTSLSCNECYLSSFYCNHQKDYNLISDLHDYVEKISTQCERELIKFLGDLEDQISGSFSHQKIKLDHNFKYPHSVNEMLCQFMDLNSFKDDMIEIEIKSKIYQMNQMKKSNSFVLNKQYKSLDKKLLKQTHIRLKLQKHLILLQTLIHIKLKLCCGRVIRKIISSSYRDALQQFKQVFKLEESNIKSLYGIGDCLFRLNQYQEAIHWLDQALKYNPKNATSLSKKGDCLKNSKNYYEAIILYDNALSIDSNLFWTSQSKCFYQYQNYRIMIIRFKAIQRSYRLL</sequence>
<dbReference type="Proteomes" id="UP000689195">
    <property type="component" value="Unassembled WGS sequence"/>
</dbReference>
<evidence type="ECO:0000256" key="3">
    <source>
        <dbReference type="PROSITE-ProRule" id="PRU00339"/>
    </source>
</evidence>
<dbReference type="OrthoDB" id="308440at2759"/>
<dbReference type="InterPro" id="IPR019734">
    <property type="entry name" value="TPR_rpt"/>
</dbReference>
<evidence type="ECO:0000256" key="1">
    <source>
        <dbReference type="ARBA" id="ARBA00022737"/>
    </source>
</evidence>
<evidence type="ECO:0000256" key="2">
    <source>
        <dbReference type="ARBA" id="ARBA00022803"/>
    </source>
</evidence>
<feature type="repeat" description="TPR" evidence="3">
    <location>
        <begin position="208"/>
        <end position="241"/>
    </location>
</feature>
<dbReference type="PANTHER" id="PTHR44943:SF4">
    <property type="entry name" value="TPR REPEAT-CONTAINING PROTEIN MJ0798"/>
    <property type="match status" value="1"/>
</dbReference>
<organism evidence="4 5">
    <name type="scientific">Paramecium pentaurelia</name>
    <dbReference type="NCBI Taxonomy" id="43138"/>
    <lineage>
        <taxon>Eukaryota</taxon>
        <taxon>Sar</taxon>
        <taxon>Alveolata</taxon>
        <taxon>Ciliophora</taxon>
        <taxon>Intramacronucleata</taxon>
        <taxon>Oligohymenophorea</taxon>
        <taxon>Peniculida</taxon>
        <taxon>Parameciidae</taxon>
        <taxon>Paramecium</taxon>
    </lineage>
</organism>
<dbReference type="Pfam" id="PF13181">
    <property type="entry name" value="TPR_8"/>
    <property type="match status" value="1"/>
</dbReference>
<keyword evidence="2 3" id="KW-0802">TPR repeat</keyword>
<dbReference type="PROSITE" id="PS50293">
    <property type="entry name" value="TPR_REGION"/>
    <property type="match status" value="1"/>
</dbReference>
<dbReference type="Pfam" id="PF07719">
    <property type="entry name" value="TPR_2"/>
    <property type="match status" value="1"/>
</dbReference>
<reference evidence="4" key="1">
    <citation type="submission" date="2021-01" db="EMBL/GenBank/DDBJ databases">
        <authorList>
            <consortium name="Genoscope - CEA"/>
            <person name="William W."/>
        </authorList>
    </citation>
    <scope>NUCLEOTIDE SEQUENCE</scope>
</reference>
<comment type="caution">
    <text evidence="4">The sequence shown here is derived from an EMBL/GenBank/DDBJ whole genome shotgun (WGS) entry which is preliminary data.</text>
</comment>
<evidence type="ECO:0008006" key="6">
    <source>
        <dbReference type="Google" id="ProtNLM"/>
    </source>
</evidence>
<dbReference type="PROSITE" id="PS50005">
    <property type="entry name" value="TPR"/>
    <property type="match status" value="1"/>
</dbReference>
<evidence type="ECO:0000313" key="5">
    <source>
        <dbReference type="Proteomes" id="UP000689195"/>
    </source>
</evidence>
<dbReference type="InterPro" id="IPR051685">
    <property type="entry name" value="Ycf3/AcsC/BcsC/TPR_MFPF"/>
</dbReference>
<accession>A0A8S1X2G2</accession>
<dbReference type="InterPro" id="IPR013105">
    <property type="entry name" value="TPR_2"/>
</dbReference>
<keyword evidence="5" id="KW-1185">Reference proteome</keyword>
<dbReference type="AlphaFoldDB" id="A0A8S1X2G2"/>
<evidence type="ECO:0000313" key="4">
    <source>
        <dbReference type="EMBL" id="CAD8194830.1"/>
    </source>
</evidence>
<proteinExistence type="predicted"/>
<protein>
    <recommendedName>
        <fullName evidence="6">Tetratricopeptide repeat protein</fullName>
    </recommendedName>
</protein>
<dbReference type="PANTHER" id="PTHR44943">
    <property type="entry name" value="CELLULOSE SYNTHASE OPERON PROTEIN C"/>
    <property type="match status" value="1"/>
</dbReference>
<name>A0A8S1X2G2_9CILI</name>